<evidence type="ECO:0000313" key="13">
    <source>
        <dbReference type="EMBL" id="KRZ30036.1"/>
    </source>
</evidence>
<keyword evidence="6 11" id="KW-0812">Transmembrane</keyword>
<keyword evidence="5 12" id="KW-0808">Transferase</keyword>
<dbReference type="EMBL" id="JYDV01000133">
    <property type="protein sequence ID" value="KRZ30036.1"/>
    <property type="molecule type" value="Genomic_DNA"/>
</dbReference>
<dbReference type="EC" id="2.4.1.258" evidence="3"/>
<evidence type="ECO:0000256" key="5">
    <source>
        <dbReference type="ARBA" id="ARBA00022679"/>
    </source>
</evidence>
<feature type="transmembrane region" description="Helical" evidence="11">
    <location>
        <begin position="213"/>
        <end position="237"/>
    </location>
</feature>
<reference evidence="14 15" key="1">
    <citation type="submission" date="2015-01" db="EMBL/GenBank/DDBJ databases">
        <title>Evolution of Trichinella species and genotypes.</title>
        <authorList>
            <person name="Korhonen P.K."/>
            <person name="Edoardo P."/>
            <person name="Giuseppe L.R."/>
            <person name="Gasser R.B."/>
        </authorList>
    </citation>
    <scope>NUCLEOTIDE SEQUENCE [LARGE SCALE GENOMIC DNA]</scope>
    <source>
        <strain evidence="12">ISS13</strain>
        <strain evidence="13">ISS176</strain>
    </source>
</reference>
<dbReference type="PANTHER" id="PTHR12646">
    <property type="entry name" value="NOT56 - RELATED"/>
    <property type="match status" value="1"/>
</dbReference>
<keyword evidence="9 11" id="KW-0472">Membrane</keyword>
<dbReference type="InterPro" id="IPR007873">
    <property type="entry name" value="Glycosyltransferase_ALG3"/>
</dbReference>
<evidence type="ECO:0000256" key="4">
    <source>
        <dbReference type="ARBA" id="ARBA00022676"/>
    </source>
</evidence>
<feature type="transmembrane region" description="Helical" evidence="11">
    <location>
        <begin position="95"/>
        <end position="112"/>
    </location>
</feature>
<dbReference type="AlphaFoldDB" id="A0A0V1EJL8"/>
<dbReference type="Pfam" id="PF05208">
    <property type="entry name" value="ALG3"/>
    <property type="match status" value="1"/>
</dbReference>
<keyword evidence="8 11" id="KW-1133">Transmembrane helix</keyword>
<evidence type="ECO:0000256" key="11">
    <source>
        <dbReference type="SAM" id="Phobius"/>
    </source>
</evidence>
<feature type="transmembrane region" description="Helical" evidence="11">
    <location>
        <begin position="412"/>
        <end position="431"/>
    </location>
</feature>
<evidence type="ECO:0000313" key="15">
    <source>
        <dbReference type="Proteomes" id="UP000054826"/>
    </source>
</evidence>
<evidence type="ECO:0000313" key="14">
    <source>
        <dbReference type="Proteomes" id="UP000054632"/>
    </source>
</evidence>
<evidence type="ECO:0000256" key="3">
    <source>
        <dbReference type="ARBA" id="ARBA00011964"/>
    </source>
</evidence>
<comment type="subcellular location">
    <subcellularLocation>
        <location evidence="1">Endoplasmic reticulum membrane</location>
        <topology evidence="1">Multi-pass membrane protein</topology>
    </subcellularLocation>
</comment>
<dbReference type="PANTHER" id="PTHR12646:SF0">
    <property type="entry name" value="DOL-P-MAN:MAN(5)GLCNAC(2)-PP-DOL ALPHA-1,3-MANNOSYLTRANSFERASE"/>
    <property type="match status" value="1"/>
</dbReference>
<proteinExistence type="predicted"/>
<evidence type="ECO:0000256" key="9">
    <source>
        <dbReference type="ARBA" id="ARBA00023136"/>
    </source>
</evidence>
<comment type="catalytic activity">
    <reaction evidence="10">
        <text>an alpha-D-Man-(1-&gt;2)-alpha-D-Man-(1-&gt;2)-alpha-D-Man-(1-&gt;3)-[alpha-D-Man-(1-&gt;6)]-beta-D-Man-(1-&gt;4)-beta-D-GlcNAc-(1-&gt;4)-alpha-D-GlcNAc-diphospho-di-trans,poly-cis-dolichol + a di-trans,poly-cis-dolichyl beta-D-mannosyl phosphate = an alpha-D-Man-(1-&gt;2)-alpha-D-Man-(1-&gt;2)-alpha-D-Man-(1-&gt;3)-[alpha-D-Man-(1-&gt;3)-alpha-D-Man-(1-&gt;6)]-beta-D-Man-(1-&gt;4)-beta-D-GlcNAc-(1-&gt;4)-alpha-D-GlcNAc-diphospho-di-trans,poly-cis-dolichol + a di-trans,poly-cis-dolichyl phosphate + H(+)</text>
        <dbReference type="Rhea" id="RHEA:29527"/>
        <dbReference type="Rhea" id="RHEA-COMP:19498"/>
        <dbReference type="Rhea" id="RHEA-COMP:19501"/>
        <dbReference type="Rhea" id="RHEA-COMP:19516"/>
        <dbReference type="Rhea" id="RHEA-COMP:19517"/>
        <dbReference type="ChEBI" id="CHEBI:15378"/>
        <dbReference type="ChEBI" id="CHEBI:57683"/>
        <dbReference type="ChEBI" id="CHEBI:58211"/>
        <dbReference type="ChEBI" id="CHEBI:132515"/>
        <dbReference type="ChEBI" id="CHEBI:132516"/>
        <dbReference type="EC" id="2.4.1.258"/>
    </reaction>
    <physiologicalReaction direction="left-to-right" evidence="10">
        <dbReference type="Rhea" id="RHEA:29528"/>
    </physiologicalReaction>
</comment>
<evidence type="ECO:0000256" key="10">
    <source>
        <dbReference type="ARBA" id="ARBA00049506"/>
    </source>
</evidence>
<sequence length="442" mass="51483">MVRQVRKNFRGNAKASTKHVECGGPVELIKSILLDIKHRQKIAVALFLFEFVLCLWVVATVPYTEIDWIAYMQQVEGFINGTFDYTLLKGDTGPLVYPAGHVYIYTVLYYLTNHGRNIFVAQLLFTILYLCNLIIVFFINIRSGQVPSIFLIFMSCTSYRIHSIFLLRLFNDPIAMFLFYIALLCWIYRQWTAGIVLYRLFFFNRSFVLINEIFSLALSVKMNILLFSPAVAVICLYKRGLQDSCRLFALAFLIQVTLAIPFLHTNPLGYLQNAFNFGRVFDHRWTVNWRFVPEEVFTHKCFHCILLLFHIILVFYFLYIKFFRSRFASIRNAVMVAVDSGTVHLKNQEIVLLLAGVNLIGISFSRSLHYQFYVWYYHLLPFLSWQTPYSTTSKLTLLGIIEMCWNVYPSTLWSSLLLHLCHAILLVGLFLQPDLNSKRKSA</sequence>
<dbReference type="Proteomes" id="UP000054826">
    <property type="component" value="Unassembled WGS sequence"/>
</dbReference>
<organism evidence="12 14">
    <name type="scientific">Trichinella pseudospiralis</name>
    <name type="common">Parasitic roundworm</name>
    <dbReference type="NCBI Taxonomy" id="6337"/>
    <lineage>
        <taxon>Eukaryota</taxon>
        <taxon>Metazoa</taxon>
        <taxon>Ecdysozoa</taxon>
        <taxon>Nematoda</taxon>
        <taxon>Enoplea</taxon>
        <taxon>Dorylaimia</taxon>
        <taxon>Trichinellida</taxon>
        <taxon>Trichinellidae</taxon>
        <taxon>Trichinella</taxon>
    </lineage>
</organism>
<feature type="transmembrane region" description="Helical" evidence="11">
    <location>
        <begin position="244"/>
        <end position="263"/>
    </location>
</feature>
<name>A0A0V1EJL8_TRIPS</name>
<comment type="caution">
    <text evidence="12">The sequence shown here is derived from an EMBL/GenBank/DDBJ whole genome shotgun (WGS) entry which is preliminary data.</text>
</comment>
<evidence type="ECO:0000256" key="2">
    <source>
        <dbReference type="ARBA" id="ARBA00004922"/>
    </source>
</evidence>
<feature type="transmembrane region" description="Helical" evidence="11">
    <location>
        <begin position="119"/>
        <end position="141"/>
    </location>
</feature>
<evidence type="ECO:0000256" key="6">
    <source>
        <dbReference type="ARBA" id="ARBA00022692"/>
    </source>
</evidence>
<dbReference type="EMBL" id="JYDR01000030">
    <property type="protein sequence ID" value="KRY73942.1"/>
    <property type="molecule type" value="Genomic_DNA"/>
</dbReference>
<feature type="transmembrane region" description="Helical" evidence="11">
    <location>
        <begin position="297"/>
        <end position="319"/>
    </location>
</feature>
<gene>
    <name evidence="12" type="primary">ALG3</name>
    <name evidence="12" type="ORF">T4A_13174</name>
    <name evidence="13" type="ORF">T4C_9652</name>
</gene>
<dbReference type="GO" id="GO:0052925">
    <property type="term" value="F:dol-P-Man:Man(5)GlcNAc(2)-PP-Dol alpha-1,3-mannosyltransferase activity"/>
    <property type="evidence" value="ECO:0007669"/>
    <property type="project" value="UniProtKB-EC"/>
</dbReference>
<evidence type="ECO:0000256" key="7">
    <source>
        <dbReference type="ARBA" id="ARBA00022824"/>
    </source>
</evidence>
<feature type="transmembrane region" description="Helical" evidence="11">
    <location>
        <begin position="350"/>
        <end position="373"/>
    </location>
</feature>
<feature type="transmembrane region" description="Helical" evidence="11">
    <location>
        <begin position="177"/>
        <end position="201"/>
    </location>
</feature>
<protein>
    <recommendedName>
        <fullName evidence="3">dolichyl-P-Man:Man5GlcNAc2-PP-dolichol alpha-1,3-mannosyltransferase</fullName>
        <ecNumber evidence="3">2.4.1.258</ecNumber>
    </recommendedName>
</protein>
<evidence type="ECO:0000256" key="8">
    <source>
        <dbReference type="ARBA" id="ARBA00022989"/>
    </source>
</evidence>
<keyword evidence="7" id="KW-0256">Endoplasmic reticulum</keyword>
<accession>A0A0V1EJL8</accession>
<dbReference type="GO" id="GO:0005789">
    <property type="term" value="C:endoplasmic reticulum membrane"/>
    <property type="evidence" value="ECO:0007669"/>
    <property type="project" value="UniProtKB-SubCell"/>
</dbReference>
<comment type="pathway">
    <text evidence="2">Protein modification; protein glycosylation.</text>
</comment>
<feature type="transmembrane region" description="Helical" evidence="11">
    <location>
        <begin position="147"/>
        <end position="170"/>
    </location>
</feature>
<dbReference type="Proteomes" id="UP000054632">
    <property type="component" value="Unassembled WGS sequence"/>
</dbReference>
<evidence type="ECO:0000256" key="1">
    <source>
        <dbReference type="ARBA" id="ARBA00004477"/>
    </source>
</evidence>
<feature type="transmembrane region" description="Helical" evidence="11">
    <location>
        <begin position="42"/>
        <end position="63"/>
    </location>
</feature>
<evidence type="ECO:0000313" key="12">
    <source>
        <dbReference type="EMBL" id="KRY73942.1"/>
    </source>
</evidence>
<keyword evidence="4 12" id="KW-0328">Glycosyltransferase</keyword>